<organism evidence="8 9">
    <name type="scientific">Sediminicola luteus</name>
    <dbReference type="NCBI Taxonomy" id="319238"/>
    <lineage>
        <taxon>Bacteria</taxon>
        <taxon>Pseudomonadati</taxon>
        <taxon>Bacteroidota</taxon>
        <taxon>Flavobacteriia</taxon>
        <taxon>Flavobacteriales</taxon>
        <taxon>Flavobacteriaceae</taxon>
        <taxon>Sediminicola</taxon>
    </lineage>
</organism>
<evidence type="ECO:0000256" key="1">
    <source>
        <dbReference type="ARBA" id="ARBA00010641"/>
    </source>
</evidence>
<dbReference type="GO" id="GO:0016987">
    <property type="term" value="F:sigma factor activity"/>
    <property type="evidence" value="ECO:0007669"/>
    <property type="project" value="UniProtKB-KW"/>
</dbReference>
<accession>A0A2A4G1C7</accession>
<dbReference type="RefSeq" id="WP_097443584.1">
    <property type="nucleotide sequence ID" value="NZ_NBWU01000008.1"/>
</dbReference>
<dbReference type="InterPro" id="IPR039425">
    <property type="entry name" value="RNA_pol_sigma-70-like"/>
</dbReference>
<evidence type="ECO:0000313" key="9">
    <source>
        <dbReference type="Proteomes" id="UP000219559"/>
    </source>
</evidence>
<dbReference type="Pfam" id="PF04542">
    <property type="entry name" value="Sigma70_r2"/>
    <property type="match status" value="1"/>
</dbReference>
<dbReference type="Gene3D" id="1.10.10.10">
    <property type="entry name" value="Winged helix-like DNA-binding domain superfamily/Winged helix DNA-binding domain"/>
    <property type="match status" value="1"/>
</dbReference>
<dbReference type="CDD" id="cd06171">
    <property type="entry name" value="Sigma70_r4"/>
    <property type="match status" value="1"/>
</dbReference>
<dbReference type="PANTHER" id="PTHR43133">
    <property type="entry name" value="RNA POLYMERASE ECF-TYPE SIGMA FACTO"/>
    <property type="match status" value="1"/>
</dbReference>
<dbReference type="InterPro" id="IPR014284">
    <property type="entry name" value="RNA_pol_sigma-70_dom"/>
</dbReference>
<dbReference type="EMBL" id="NBWU01000008">
    <property type="protein sequence ID" value="PCE62497.1"/>
    <property type="molecule type" value="Genomic_DNA"/>
</dbReference>
<evidence type="ECO:0000259" key="6">
    <source>
        <dbReference type="Pfam" id="PF04542"/>
    </source>
</evidence>
<comment type="similarity">
    <text evidence="1">Belongs to the sigma-70 factor family. ECF subfamily.</text>
</comment>
<sequence>MDSRKTIDAWLVQEYKNGHKKALGLLVKYWHPKLCRQALWYVKDLHLAEDVVQEAWQVIINQIIRLRDPHQFGSWAYTIVTNKAKDALRLQQKERVKMTAYWKSEPGIGMEAEGDSKTIKLQWILKAIKTLPLEQQEVLNLFYLDAYHIKEIAQITGVTEPTVKTRLFRGREKIKELLKSRKHEQGNG</sequence>
<evidence type="ECO:0000256" key="2">
    <source>
        <dbReference type="ARBA" id="ARBA00023015"/>
    </source>
</evidence>
<gene>
    <name evidence="8" type="ORF">B7P33_17825</name>
</gene>
<feature type="domain" description="RNA polymerase sigma factor 70 region 4 type 2" evidence="7">
    <location>
        <begin position="122"/>
        <end position="174"/>
    </location>
</feature>
<dbReference type="SUPFAM" id="SSF88946">
    <property type="entry name" value="Sigma2 domain of RNA polymerase sigma factors"/>
    <property type="match status" value="1"/>
</dbReference>
<evidence type="ECO:0000256" key="3">
    <source>
        <dbReference type="ARBA" id="ARBA00023082"/>
    </source>
</evidence>
<dbReference type="PANTHER" id="PTHR43133:SF8">
    <property type="entry name" value="RNA POLYMERASE SIGMA FACTOR HI_1459-RELATED"/>
    <property type="match status" value="1"/>
</dbReference>
<evidence type="ECO:0008006" key="10">
    <source>
        <dbReference type="Google" id="ProtNLM"/>
    </source>
</evidence>
<keyword evidence="3" id="KW-0731">Sigma factor</keyword>
<comment type="caution">
    <text evidence="8">The sequence shown here is derived from an EMBL/GenBank/DDBJ whole genome shotgun (WGS) entry which is preliminary data.</text>
</comment>
<evidence type="ECO:0000256" key="4">
    <source>
        <dbReference type="ARBA" id="ARBA00023125"/>
    </source>
</evidence>
<dbReference type="InterPro" id="IPR036388">
    <property type="entry name" value="WH-like_DNA-bd_sf"/>
</dbReference>
<dbReference type="AlphaFoldDB" id="A0A2A4G1C7"/>
<protein>
    <recommendedName>
        <fullName evidence="10">RNA polymerase subunit sigma-70</fullName>
    </recommendedName>
</protein>
<dbReference type="InterPro" id="IPR013325">
    <property type="entry name" value="RNA_pol_sigma_r2"/>
</dbReference>
<dbReference type="NCBIfam" id="TIGR02937">
    <property type="entry name" value="sigma70-ECF"/>
    <property type="match status" value="1"/>
</dbReference>
<keyword evidence="4" id="KW-0238">DNA-binding</keyword>
<dbReference type="Gene3D" id="1.10.1740.10">
    <property type="match status" value="1"/>
</dbReference>
<evidence type="ECO:0000313" key="8">
    <source>
        <dbReference type="EMBL" id="PCE62497.1"/>
    </source>
</evidence>
<dbReference type="InterPro" id="IPR007627">
    <property type="entry name" value="RNA_pol_sigma70_r2"/>
</dbReference>
<dbReference type="InterPro" id="IPR013324">
    <property type="entry name" value="RNA_pol_sigma_r3/r4-like"/>
</dbReference>
<evidence type="ECO:0000256" key="5">
    <source>
        <dbReference type="ARBA" id="ARBA00023163"/>
    </source>
</evidence>
<reference evidence="8 9" key="1">
    <citation type="submission" date="2017-04" db="EMBL/GenBank/DDBJ databases">
        <title>A new member of the family Flavobacteriaceae isolated from ascidians.</title>
        <authorList>
            <person name="Chen L."/>
        </authorList>
    </citation>
    <scope>NUCLEOTIDE SEQUENCE [LARGE SCALE GENOMIC DNA]</scope>
    <source>
        <strain evidence="8 9">HQA918</strain>
    </source>
</reference>
<dbReference type="SUPFAM" id="SSF88659">
    <property type="entry name" value="Sigma3 and sigma4 domains of RNA polymerase sigma factors"/>
    <property type="match status" value="1"/>
</dbReference>
<dbReference type="GO" id="GO:0006352">
    <property type="term" value="P:DNA-templated transcription initiation"/>
    <property type="evidence" value="ECO:0007669"/>
    <property type="project" value="InterPro"/>
</dbReference>
<keyword evidence="9" id="KW-1185">Reference proteome</keyword>
<feature type="domain" description="RNA polymerase sigma-70 region 2" evidence="6">
    <location>
        <begin position="26"/>
        <end position="93"/>
    </location>
</feature>
<dbReference type="Pfam" id="PF08281">
    <property type="entry name" value="Sigma70_r4_2"/>
    <property type="match status" value="1"/>
</dbReference>
<keyword evidence="5" id="KW-0804">Transcription</keyword>
<dbReference type="OrthoDB" id="9795666at2"/>
<keyword evidence="2" id="KW-0805">Transcription regulation</keyword>
<dbReference type="GO" id="GO:0003677">
    <property type="term" value="F:DNA binding"/>
    <property type="evidence" value="ECO:0007669"/>
    <property type="project" value="UniProtKB-KW"/>
</dbReference>
<dbReference type="Proteomes" id="UP000219559">
    <property type="component" value="Unassembled WGS sequence"/>
</dbReference>
<proteinExistence type="inferred from homology"/>
<dbReference type="InterPro" id="IPR013249">
    <property type="entry name" value="RNA_pol_sigma70_r4_t2"/>
</dbReference>
<evidence type="ECO:0000259" key="7">
    <source>
        <dbReference type="Pfam" id="PF08281"/>
    </source>
</evidence>
<name>A0A2A4G1C7_9FLAO</name>